<dbReference type="OrthoDB" id="8792388at2"/>
<name>A0A240U8Y3_9BURK</name>
<dbReference type="GO" id="GO:0005886">
    <property type="term" value="C:plasma membrane"/>
    <property type="evidence" value="ECO:0007669"/>
    <property type="project" value="UniProtKB-SubCell"/>
</dbReference>
<protein>
    <recommendedName>
        <fullName evidence="8">Polysaccharide chain length determinant N-terminal domain-containing protein</fullName>
    </recommendedName>
</protein>
<evidence type="ECO:0000313" key="9">
    <source>
        <dbReference type="EMBL" id="ART57958.1"/>
    </source>
</evidence>
<keyword evidence="6" id="KW-0175">Coiled coil</keyword>
<gene>
    <name evidence="9" type="ORF">CBP36_02980</name>
</gene>
<dbReference type="Pfam" id="PF02706">
    <property type="entry name" value="Wzz"/>
    <property type="match status" value="1"/>
</dbReference>
<accession>A0A240U8Y3</accession>
<dbReference type="InterPro" id="IPR003856">
    <property type="entry name" value="LPS_length_determ_N"/>
</dbReference>
<keyword evidence="10" id="KW-1185">Reference proteome</keyword>
<reference evidence="9" key="1">
    <citation type="submission" date="2017-05" db="EMBL/GenBank/DDBJ databases">
        <title>Polyphasic characterization of four soil-derived phenanthrene-degrading Acidovorax strains and proposal of Acidovorax phenanthrenivorans sp. nov.</title>
        <authorList>
            <person name="Singleton D."/>
            <person name="Lee J."/>
            <person name="Dickey A.N."/>
            <person name="Stroud A."/>
            <person name="Scholl E.H."/>
            <person name="Wright F.A."/>
            <person name="Aitken M.D."/>
        </authorList>
    </citation>
    <scope>NUCLEOTIDE SEQUENCE</scope>
    <source>
        <strain evidence="9">P4</strain>
    </source>
</reference>
<feature type="transmembrane region" description="Helical" evidence="7">
    <location>
        <begin position="32"/>
        <end position="53"/>
    </location>
</feature>
<sequence length="285" mass="30052">MEQPLHVSETSQPVQQEEIDLLDILVTLAENIKLLILGPLLVGLCALGIAFVVPKTFESVAVLKAEQATASLMTTAAVLDPVAADLGVTKEDSAEEARRLLREQIKVAVGRNDKLLTLTVSAPAPQQAQAIANAVLQQTYVQSQPKGSERARLETQLQDAKARTKSAEDAAGTLLKRMESNGAASSTESARGYAELLNVAAAAQNQVAALQAQLEGLTDAQLVQPPTLPQKASKPKKGLIAIGATLAAGLALLLFVFVRQAVRGATKDADAASKMARIRRALALR</sequence>
<keyword evidence="5 7" id="KW-0472">Membrane</keyword>
<evidence type="ECO:0000256" key="7">
    <source>
        <dbReference type="SAM" id="Phobius"/>
    </source>
</evidence>
<feature type="coiled-coil region" evidence="6">
    <location>
        <begin position="150"/>
        <end position="220"/>
    </location>
</feature>
<dbReference type="Proteomes" id="UP000194440">
    <property type="component" value="Chromosome"/>
</dbReference>
<dbReference type="GO" id="GO:0004713">
    <property type="term" value="F:protein tyrosine kinase activity"/>
    <property type="evidence" value="ECO:0007669"/>
    <property type="project" value="TreeGrafter"/>
</dbReference>
<comment type="subcellular location">
    <subcellularLocation>
        <location evidence="1">Cell membrane</location>
        <topology evidence="1">Multi-pass membrane protein</topology>
    </subcellularLocation>
</comment>
<dbReference type="InterPro" id="IPR050445">
    <property type="entry name" value="Bact_polysacc_biosynth/exp"/>
</dbReference>
<evidence type="ECO:0000256" key="3">
    <source>
        <dbReference type="ARBA" id="ARBA00022692"/>
    </source>
</evidence>
<dbReference type="KEGG" id="acis:CBP35_15960"/>
<feature type="domain" description="Polysaccharide chain length determinant N-terminal" evidence="8">
    <location>
        <begin position="17"/>
        <end position="86"/>
    </location>
</feature>
<evidence type="ECO:0000259" key="8">
    <source>
        <dbReference type="Pfam" id="PF02706"/>
    </source>
</evidence>
<evidence type="ECO:0000313" key="10">
    <source>
        <dbReference type="Proteomes" id="UP000194440"/>
    </source>
</evidence>
<keyword evidence="2" id="KW-1003">Cell membrane</keyword>
<dbReference type="KEGG" id="acip:CBP36_02980"/>
<dbReference type="AlphaFoldDB" id="A0A240U8Y3"/>
<keyword evidence="3 7" id="KW-0812">Transmembrane</keyword>
<dbReference type="EMBL" id="CP021366">
    <property type="protein sequence ID" value="ART57958.1"/>
    <property type="molecule type" value="Genomic_DNA"/>
</dbReference>
<evidence type="ECO:0000256" key="5">
    <source>
        <dbReference type="ARBA" id="ARBA00023136"/>
    </source>
</evidence>
<evidence type="ECO:0000256" key="4">
    <source>
        <dbReference type="ARBA" id="ARBA00022989"/>
    </source>
</evidence>
<dbReference type="RefSeq" id="WP_086926518.1">
    <property type="nucleotide sequence ID" value="NZ_CP021362.1"/>
</dbReference>
<organism evidence="9 10">
    <name type="scientific">Acidovorax carolinensis</name>
    <dbReference type="NCBI Taxonomy" id="553814"/>
    <lineage>
        <taxon>Bacteria</taxon>
        <taxon>Pseudomonadati</taxon>
        <taxon>Pseudomonadota</taxon>
        <taxon>Betaproteobacteria</taxon>
        <taxon>Burkholderiales</taxon>
        <taxon>Comamonadaceae</taxon>
        <taxon>Acidovorax</taxon>
    </lineage>
</organism>
<feature type="transmembrane region" description="Helical" evidence="7">
    <location>
        <begin position="238"/>
        <end position="258"/>
    </location>
</feature>
<evidence type="ECO:0000256" key="6">
    <source>
        <dbReference type="SAM" id="Coils"/>
    </source>
</evidence>
<keyword evidence="4 7" id="KW-1133">Transmembrane helix</keyword>
<proteinExistence type="predicted"/>
<evidence type="ECO:0000256" key="2">
    <source>
        <dbReference type="ARBA" id="ARBA00022475"/>
    </source>
</evidence>
<dbReference type="PANTHER" id="PTHR32309:SF13">
    <property type="entry name" value="FERRIC ENTEROBACTIN TRANSPORT PROTEIN FEPE"/>
    <property type="match status" value="1"/>
</dbReference>
<dbReference type="PANTHER" id="PTHR32309">
    <property type="entry name" value="TYROSINE-PROTEIN KINASE"/>
    <property type="match status" value="1"/>
</dbReference>
<evidence type="ECO:0000256" key="1">
    <source>
        <dbReference type="ARBA" id="ARBA00004651"/>
    </source>
</evidence>